<dbReference type="Pfam" id="PF03725">
    <property type="entry name" value="RNase_PH_C"/>
    <property type="match status" value="1"/>
</dbReference>
<dbReference type="SUPFAM" id="SSF55666">
    <property type="entry name" value="Ribonuclease PH domain 2-like"/>
    <property type="match status" value="2"/>
</dbReference>
<dbReference type="AlphaFoldDB" id="A0ABD3P545"/>
<dbReference type="SUPFAM" id="SSF54211">
    <property type="entry name" value="Ribosomal protein S5 domain 2-like"/>
    <property type="match status" value="2"/>
</dbReference>
<dbReference type="InterPro" id="IPR036612">
    <property type="entry name" value="KH_dom_type_1_sf"/>
</dbReference>
<organism evidence="10 11">
    <name type="scientific">Stephanodiscus triporus</name>
    <dbReference type="NCBI Taxonomy" id="2934178"/>
    <lineage>
        <taxon>Eukaryota</taxon>
        <taxon>Sar</taxon>
        <taxon>Stramenopiles</taxon>
        <taxon>Ochrophyta</taxon>
        <taxon>Bacillariophyta</taxon>
        <taxon>Coscinodiscophyceae</taxon>
        <taxon>Thalassiosirophycidae</taxon>
        <taxon>Stephanodiscales</taxon>
        <taxon>Stephanodiscaceae</taxon>
        <taxon>Stephanodiscus</taxon>
    </lineage>
</organism>
<gene>
    <name evidence="10" type="ORF">ACHAW5_002729</name>
</gene>
<dbReference type="SUPFAM" id="SSF46915">
    <property type="entry name" value="Polynucleotide phosphorylase/guanosine pentaphosphate synthase (PNPase/GPSI), domain 3"/>
    <property type="match status" value="1"/>
</dbReference>
<keyword evidence="5 7" id="KW-0694">RNA-binding</keyword>
<dbReference type="SUPFAM" id="SSF50249">
    <property type="entry name" value="Nucleic acid-binding proteins"/>
    <property type="match status" value="1"/>
</dbReference>
<dbReference type="Gene3D" id="2.40.50.140">
    <property type="entry name" value="Nucleic acid-binding proteins"/>
    <property type="match status" value="1"/>
</dbReference>
<dbReference type="NCBIfam" id="NF008805">
    <property type="entry name" value="PRK11824.1"/>
    <property type="match status" value="1"/>
</dbReference>
<name>A0ABD3P545_9STRA</name>
<dbReference type="InterPro" id="IPR012162">
    <property type="entry name" value="PNPase"/>
</dbReference>
<dbReference type="SUPFAM" id="SSF54791">
    <property type="entry name" value="Eukaryotic type KH-domain (KH-domain type I)"/>
    <property type="match status" value="1"/>
</dbReference>
<feature type="region of interest" description="Disordered" evidence="8">
    <location>
        <begin position="849"/>
        <end position="881"/>
    </location>
</feature>
<dbReference type="InterPro" id="IPR004087">
    <property type="entry name" value="KH_dom"/>
</dbReference>
<dbReference type="Gene3D" id="3.30.230.70">
    <property type="entry name" value="GHMP Kinase, N-terminal domain"/>
    <property type="match status" value="2"/>
</dbReference>
<dbReference type="GO" id="GO:0003723">
    <property type="term" value="F:RNA binding"/>
    <property type="evidence" value="ECO:0007669"/>
    <property type="project" value="UniProtKB-UniRule"/>
</dbReference>
<dbReference type="SMART" id="SM00316">
    <property type="entry name" value="S1"/>
    <property type="match status" value="1"/>
</dbReference>
<dbReference type="CDD" id="cd11364">
    <property type="entry name" value="RNase_PH_PNPase_2"/>
    <property type="match status" value="1"/>
</dbReference>
<keyword evidence="11" id="KW-1185">Reference proteome</keyword>
<dbReference type="NCBIfam" id="TIGR03591">
    <property type="entry name" value="polynuc_phos"/>
    <property type="match status" value="1"/>
</dbReference>
<dbReference type="FunFam" id="3.30.1370.10:FF:000001">
    <property type="entry name" value="Polyribonucleotide nucleotidyltransferase"/>
    <property type="match status" value="1"/>
</dbReference>
<evidence type="ECO:0000256" key="2">
    <source>
        <dbReference type="ARBA" id="ARBA00012416"/>
    </source>
</evidence>
<dbReference type="InterPro" id="IPR001247">
    <property type="entry name" value="ExoRNase_PH_dom1"/>
</dbReference>
<proteinExistence type="inferred from homology"/>
<dbReference type="InterPro" id="IPR027408">
    <property type="entry name" value="PNPase/RNase_PH_dom_sf"/>
</dbReference>
<feature type="region of interest" description="Disordered" evidence="8">
    <location>
        <begin position="727"/>
        <end position="764"/>
    </location>
</feature>
<evidence type="ECO:0000313" key="11">
    <source>
        <dbReference type="Proteomes" id="UP001530315"/>
    </source>
</evidence>
<evidence type="ECO:0000256" key="7">
    <source>
        <dbReference type="PROSITE-ProRule" id="PRU00117"/>
    </source>
</evidence>
<keyword evidence="4" id="KW-0548">Nucleotidyltransferase</keyword>
<evidence type="ECO:0000313" key="10">
    <source>
        <dbReference type="EMBL" id="KAL3782948.1"/>
    </source>
</evidence>
<evidence type="ECO:0000256" key="1">
    <source>
        <dbReference type="ARBA" id="ARBA00007404"/>
    </source>
</evidence>
<evidence type="ECO:0000256" key="6">
    <source>
        <dbReference type="ARBA" id="ARBA00031451"/>
    </source>
</evidence>
<dbReference type="InterPro" id="IPR012340">
    <property type="entry name" value="NA-bd_OB-fold"/>
</dbReference>
<dbReference type="PANTHER" id="PTHR11252:SF0">
    <property type="entry name" value="POLYRIBONUCLEOTIDE NUCLEOTIDYLTRANSFERASE 1, MITOCHONDRIAL"/>
    <property type="match status" value="1"/>
</dbReference>
<evidence type="ECO:0000256" key="5">
    <source>
        <dbReference type="ARBA" id="ARBA00022884"/>
    </source>
</evidence>
<feature type="region of interest" description="Disordered" evidence="8">
    <location>
        <begin position="25"/>
        <end position="61"/>
    </location>
</feature>
<dbReference type="Gene3D" id="3.30.1370.10">
    <property type="entry name" value="K Homology domain, type 1"/>
    <property type="match status" value="1"/>
</dbReference>
<dbReference type="FunFam" id="3.30.230.70:FF:000001">
    <property type="entry name" value="Polyribonucleotide nucleotidyltransferase"/>
    <property type="match status" value="1"/>
</dbReference>
<dbReference type="Pfam" id="PF00013">
    <property type="entry name" value="KH_1"/>
    <property type="match status" value="1"/>
</dbReference>
<sequence length="897" mass="96155">MKGTPLKLTPHSILTTVEKRISAISSLVVDDNDDDDDDDDEEEGGEDEGGEGATLEDDGPVDDVAAEAEAAGPEPFKLILEDVPPPSFAVVSSESGSVHTLTMHLGKPGHPEPIVVETGRIGRQASAAVTLTRGDTVLYATACRDKDRRDGIDFLPLSVEHQERFSSAGMTSGAFNKRDGRPAEHEILVCRLIDRPIRPLIADGWRHETQLLSWILSYDGVRTCDPLAVTASAAALWLSDVPLSKPVAAAMVGYVDGRFVLNPTLEQMKHSRLNLTVAGTKDAVLMIEGAADFLPEELMVEAVSFGHDAIRIQCQGLEELGKVAGKEKKYDSIDPFPEGLREAMESSYSSAIDDIYSSGGPGSKADQSAATSALSSLVMEEMEALYPDEKYAIKSELKDLMCRRMYELASSKSTRIDGRRLDEIRAIDADVGLFPRVHGSALFTRGQTQVVATATLGDSGMRQKIDRISGMEQKRFYLQYTFPPSCVGETGRVGAPGRREVGHGNLAERALLPALPSEEDFPYAIRVESLVTESNGSSSMASVCGGCLALMDAGVPIVSPIAGIAMGMLLKDKRDGGGVATDDNAVILSDILGTEDALGTMDFKVAGNREGITTFQLDIKCEGLTLQTMKRALDQAKVGRLHILSEMEKALRVPRAELPSTVPKVMKMKISEDSIGKVIGPGGRQIRALIEDFGLTNIDVEENGEVQLSGFDMEQIKKAKEMIVSLTSSTGGGGRRGGGGGGRGGAGGELQPRPEYVGTAPEEGKTYTGKITGIHQFGVFLEILPGAEDGSTPGLEGLCHVSDLHIERVRSCEGFVRGMNTETLEVIYLGKNKKGQHQLSRKAVLEARGVKPRGGGGRDYGGRRMESRQPDGPAVPETQMSKEEMDVIANAIENATE</sequence>
<feature type="compositionally biased region" description="Acidic residues" evidence="8">
    <location>
        <begin position="30"/>
        <end position="61"/>
    </location>
</feature>
<dbReference type="InterPro" id="IPR036345">
    <property type="entry name" value="ExoRNase_PH_dom2_sf"/>
</dbReference>
<feature type="domain" description="S1 motif" evidence="9">
    <location>
        <begin position="764"/>
        <end position="842"/>
    </location>
</feature>
<dbReference type="PANTHER" id="PTHR11252">
    <property type="entry name" value="POLYRIBONUCLEOTIDE NUCLEOTIDYLTRANSFERASE"/>
    <property type="match status" value="1"/>
</dbReference>
<dbReference type="InterPro" id="IPR004088">
    <property type="entry name" value="KH_dom_type_1"/>
</dbReference>
<evidence type="ECO:0000256" key="3">
    <source>
        <dbReference type="ARBA" id="ARBA00022679"/>
    </source>
</evidence>
<protein>
    <recommendedName>
        <fullName evidence="2">polyribonucleotide nucleotidyltransferase</fullName>
        <ecNumber evidence="2">2.7.7.8</ecNumber>
    </recommendedName>
    <alternativeName>
        <fullName evidence="6">Polynucleotide phosphorylase 1</fullName>
    </alternativeName>
</protein>
<evidence type="ECO:0000256" key="4">
    <source>
        <dbReference type="ARBA" id="ARBA00022695"/>
    </source>
</evidence>
<dbReference type="EMBL" id="JALLAZ020000992">
    <property type="protein sequence ID" value="KAL3782948.1"/>
    <property type="molecule type" value="Genomic_DNA"/>
</dbReference>
<dbReference type="PROSITE" id="PS50126">
    <property type="entry name" value="S1"/>
    <property type="match status" value="1"/>
</dbReference>
<dbReference type="SMART" id="SM00322">
    <property type="entry name" value="KH"/>
    <property type="match status" value="1"/>
</dbReference>
<dbReference type="InterPro" id="IPR015847">
    <property type="entry name" value="ExoRNase_PH_dom2"/>
</dbReference>
<reference evidence="10 11" key="1">
    <citation type="submission" date="2024-10" db="EMBL/GenBank/DDBJ databases">
        <title>Updated reference genomes for cyclostephanoid diatoms.</title>
        <authorList>
            <person name="Roberts W.R."/>
            <person name="Alverson A.J."/>
        </authorList>
    </citation>
    <scope>NUCLEOTIDE SEQUENCE [LARGE SCALE GENOMIC DNA]</scope>
    <source>
        <strain evidence="10 11">AJA276-08</strain>
    </source>
</reference>
<feature type="compositionally biased region" description="Basic and acidic residues" evidence="8">
    <location>
        <begin position="860"/>
        <end position="869"/>
    </location>
</feature>
<accession>A0ABD3P545</accession>
<evidence type="ECO:0000259" key="9">
    <source>
        <dbReference type="PROSITE" id="PS50126"/>
    </source>
</evidence>
<dbReference type="InterPro" id="IPR003029">
    <property type="entry name" value="S1_domain"/>
</dbReference>
<keyword evidence="3" id="KW-0808">Transferase</keyword>
<dbReference type="Pfam" id="PF01138">
    <property type="entry name" value="RNase_PH"/>
    <property type="match status" value="2"/>
</dbReference>
<dbReference type="GO" id="GO:0004654">
    <property type="term" value="F:polyribonucleotide nucleotidyltransferase activity"/>
    <property type="evidence" value="ECO:0007669"/>
    <property type="project" value="UniProtKB-EC"/>
</dbReference>
<dbReference type="CDD" id="cd02393">
    <property type="entry name" value="KH-I_PNPase"/>
    <property type="match status" value="1"/>
</dbReference>
<dbReference type="EC" id="2.7.7.8" evidence="2"/>
<evidence type="ECO:0000256" key="8">
    <source>
        <dbReference type="SAM" id="MobiDB-lite"/>
    </source>
</evidence>
<dbReference type="HAMAP" id="MF_01595">
    <property type="entry name" value="PNPase"/>
    <property type="match status" value="1"/>
</dbReference>
<dbReference type="Proteomes" id="UP001530315">
    <property type="component" value="Unassembled WGS sequence"/>
</dbReference>
<dbReference type="InterPro" id="IPR020568">
    <property type="entry name" value="Ribosomal_Su5_D2-typ_SF"/>
</dbReference>
<feature type="compositionally biased region" description="Gly residues" evidence="8">
    <location>
        <begin position="730"/>
        <end position="748"/>
    </location>
</feature>
<dbReference type="InterPro" id="IPR036456">
    <property type="entry name" value="PNPase_PH_RNA-bd_sf"/>
</dbReference>
<comment type="similarity">
    <text evidence="1">Belongs to the polyribonucleotide nucleotidyltransferase family.</text>
</comment>
<dbReference type="PROSITE" id="PS50084">
    <property type="entry name" value="KH_TYPE_1"/>
    <property type="match status" value="1"/>
</dbReference>
<comment type="caution">
    <text evidence="10">The sequence shown here is derived from an EMBL/GenBank/DDBJ whole genome shotgun (WGS) entry which is preliminary data.</text>
</comment>